<gene>
    <name evidence="4" type="primary">EGR_01492</name>
    <name evidence="2" type="ORF">EgrG_000845900</name>
</gene>
<evidence type="ECO:0000313" key="2">
    <source>
        <dbReference type="EMBL" id="CDS16045.1"/>
    </source>
</evidence>
<dbReference type="PANTHER" id="PTHR12093:SF10">
    <property type="entry name" value="MEMBRANE-ASSOCIATED PROTEIN HEM"/>
    <property type="match status" value="1"/>
</dbReference>
<name>A0A068W844_ECHGR</name>
<evidence type="ECO:0000256" key="1">
    <source>
        <dbReference type="ARBA" id="ARBA00037947"/>
    </source>
</evidence>
<organism evidence="2">
    <name type="scientific">Echinococcus granulosus</name>
    <name type="common">Hydatid tapeworm</name>
    <dbReference type="NCBI Taxonomy" id="6210"/>
    <lineage>
        <taxon>Eukaryota</taxon>
        <taxon>Metazoa</taxon>
        <taxon>Spiralia</taxon>
        <taxon>Lophotrochozoa</taxon>
        <taxon>Platyhelminthes</taxon>
        <taxon>Cestoda</taxon>
        <taxon>Eucestoda</taxon>
        <taxon>Cyclophyllidea</taxon>
        <taxon>Taeniidae</taxon>
        <taxon>Echinococcus</taxon>
        <taxon>Echinococcus granulosus group</taxon>
    </lineage>
</organism>
<dbReference type="OrthoDB" id="548214at2759"/>
<accession>A0A068W844</accession>
<dbReference type="GO" id="GO:0048812">
    <property type="term" value="P:neuron projection morphogenesis"/>
    <property type="evidence" value="ECO:0007669"/>
    <property type="project" value="TreeGrafter"/>
</dbReference>
<reference evidence="2 3" key="1">
    <citation type="journal article" date="2013" name="Nature">
        <title>The genomes of four tapeworm species reveal adaptations to parasitism.</title>
        <authorList>
            <person name="Tsai I.J."/>
            <person name="Zarowiecki M."/>
            <person name="Holroyd N."/>
            <person name="Garciarrubio A."/>
            <person name="Sanchez-Flores A."/>
            <person name="Brooks K.L."/>
            <person name="Tracey A."/>
            <person name="Bobes R.J."/>
            <person name="Fragoso G."/>
            <person name="Sciutto E."/>
            <person name="Aslett M."/>
            <person name="Beasley H."/>
            <person name="Bennett H.M."/>
            <person name="Cai J."/>
            <person name="Camicia F."/>
            <person name="Clark R."/>
            <person name="Cucher M."/>
            <person name="De Silva N."/>
            <person name="Day T.A."/>
            <person name="Deplazes P."/>
            <person name="Estrada K."/>
            <person name="Fernandez C."/>
            <person name="Holland P.W."/>
            <person name="Hou J."/>
            <person name="Hu S."/>
            <person name="Huckvale T."/>
            <person name="Hung S.S."/>
            <person name="Kamenetzky L."/>
            <person name="Keane J.A."/>
            <person name="Kiss F."/>
            <person name="Koziol U."/>
            <person name="Lambert O."/>
            <person name="Liu K."/>
            <person name="Luo X."/>
            <person name="Luo Y."/>
            <person name="Macchiaroli N."/>
            <person name="Nichol S."/>
            <person name="Paps J."/>
            <person name="Parkinson J."/>
            <person name="Pouchkina-Stantcheva N."/>
            <person name="Riddiford N."/>
            <person name="Rosenzvit M."/>
            <person name="Salinas G."/>
            <person name="Wasmuth J.D."/>
            <person name="Zamanian M."/>
            <person name="Zheng Y."/>
            <person name="Cai X."/>
            <person name="Soberon X."/>
            <person name="Olson P.D."/>
            <person name="Laclette J.P."/>
            <person name="Brehm K."/>
            <person name="Berriman M."/>
            <person name="Garciarrubio A."/>
            <person name="Bobes R.J."/>
            <person name="Fragoso G."/>
            <person name="Sanchez-Flores A."/>
            <person name="Estrada K."/>
            <person name="Cevallos M.A."/>
            <person name="Morett E."/>
            <person name="Gonzalez V."/>
            <person name="Portillo T."/>
            <person name="Ochoa-Leyva A."/>
            <person name="Jose M.V."/>
            <person name="Sciutto E."/>
            <person name="Landa A."/>
            <person name="Jimenez L."/>
            <person name="Valdes V."/>
            <person name="Carrero J.C."/>
            <person name="Larralde C."/>
            <person name="Morales-Montor J."/>
            <person name="Limon-Lason J."/>
            <person name="Soberon X."/>
            <person name="Laclette J.P."/>
        </authorList>
    </citation>
    <scope>NUCLEOTIDE SEQUENCE [LARGE SCALE GENOMIC DNA]</scope>
</reference>
<dbReference type="InterPro" id="IPR019137">
    <property type="entry name" value="Nck-associated_protein-1"/>
</dbReference>
<reference evidence="2" key="2">
    <citation type="submission" date="2014-06" db="EMBL/GenBank/DDBJ databases">
        <authorList>
            <person name="Aslett M."/>
        </authorList>
    </citation>
    <scope>NUCLEOTIDE SEQUENCE</scope>
</reference>
<dbReference type="GO" id="GO:0030866">
    <property type="term" value="P:cortical actin cytoskeleton organization"/>
    <property type="evidence" value="ECO:0007669"/>
    <property type="project" value="TreeGrafter"/>
</dbReference>
<comment type="similarity">
    <text evidence="1">Belongs to the HEM-1/HEM-2 family.</text>
</comment>
<dbReference type="WBParaSite" id="EgrG_000845900">
    <property type="protein sequence ID" value="EgrG_000845900"/>
    <property type="gene ID" value="EgrG_000845900"/>
</dbReference>
<dbReference type="Proteomes" id="UP000492820">
    <property type="component" value="Unassembled WGS sequence"/>
</dbReference>
<dbReference type="GO" id="GO:0031209">
    <property type="term" value="C:SCAR complex"/>
    <property type="evidence" value="ECO:0007669"/>
    <property type="project" value="TreeGrafter"/>
</dbReference>
<proteinExistence type="inferred from homology"/>
<dbReference type="GO" id="GO:0030031">
    <property type="term" value="P:cell projection assembly"/>
    <property type="evidence" value="ECO:0007669"/>
    <property type="project" value="TreeGrafter"/>
</dbReference>
<dbReference type="AlphaFoldDB" id="A0A068W844"/>
<evidence type="ECO:0000313" key="3">
    <source>
        <dbReference type="Proteomes" id="UP000492820"/>
    </source>
</evidence>
<reference evidence="4" key="3">
    <citation type="submission" date="2020-10" db="UniProtKB">
        <authorList>
            <consortium name="WormBaseParasite"/>
        </authorList>
    </citation>
    <scope>IDENTIFICATION</scope>
</reference>
<dbReference type="EMBL" id="LK028576">
    <property type="protein sequence ID" value="CDS16045.1"/>
    <property type="molecule type" value="Genomic_DNA"/>
</dbReference>
<evidence type="ECO:0000313" key="4">
    <source>
        <dbReference type="WBParaSite" id="EgrG_000845900"/>
    </source>
</evidence>
<dbReference type="GO" id="GO:0016477">
    <property type="term" value="P:cell migration"/>
    <property type="evidence" value="ECO:0007669"/>
    <property type="project" value="TreeGrafter"/>
</dbReference>
<sequence>MTTNTKQSKIAERLSILNRRQLGVLSRLYFMKTNLADSDTRHPFLPGGDKAFDSAWKVLLKKFPSLDTRSTSTLNIFCNQKEIFKQTSLLYYNFVDVLEVQDNVLDLLQRISNAGIRLEITLNSDLTHLYLELTSNYFAVMYFLTRIPDLKAILTLFNFLFEQANGKPEPNFSRMAERFAEPPEILLKRLLEEFKPYAPVLSLALASLNDFFIRRTVRAQNWRDSLFLNILAEPRKITHTALSDQLACELLSYEVMERWVVFGFLLVGPSTSGDGDDAFTRIRLALRNSYVVVLFRDEVIHVHSLLITFFESVWTGKSSSKRLSDIKEAMSIAYSQAPGAHSDRRAYLRSSLRQIHSVLSDQPGLLGPKAFIVFWGLSYAADEIHWLLRHSNNMQPKKNINVEEFADVALPELLYYIEDLRHLVRRYTPVIQRFHIQMLPLYDAPGLEEYLCPSINYLPMEEVDIFNGMLTRLREVEDLLTSSAPRHCEFASLRLDWLRLQAILSAKDSPLPLANCRRLAEHLHSTTFHTRLIDQIEDLLRQVSDLSVYYFYWNKLEEVFNHSLAYPSQLRYSGVFLSLPASFVNICHEMCPKERFIIGRTAGNLTRRFCRKLVDALCTAFFTRLEEVCTLAEQLAPQNSVPWLIEEKLMKKKAADTNGTIKKNKTVSGFGQPTNVILMPGMESFRRDRVDQTIHDKTLFTLSQLCSALNFQKELHAFEEVFDPRTVLQTELQMRLFEYLRPIVKTYPTGPADKSDAEPHRLIRPSDMLRRARAVMEVLIDLEDLVRIDVIAVFSNVFEQHTQPSSDTSKNVSTLTTHYSEWYADDFIQQAYLGHFVYSPLLMTFVTMPSPDSPRFRAEEYSDLNELRALAELIGPVGMKYLDSRIMDQIGSRVDEVKKLVILNRPLLEELRGAFDDPVKTRKLAAQLQRVDMLLSYLREIGIGLAFLSLCRGALGDVIRARAPFLVETAKSIRTHMRRQGKGKLLPPAIFETEAEEEGEVRTSTGTGNGGGAEHVVRLLEAQLLTSNLCAAMGISCDGLDAGLCDLLRLTQRSSSSWNGGASSTAPTAEPPLNLQYHIACLFIVFVANALPQLARVSGCAYQVNLAANEGNTHCIAYAVTTLMICMFSVLSPGDLEERSTEFLALASSNLLRLGLETNSSLVSAAEISGAGDNTASSRHTNNPNCVSSENRDSVYLLFDEIVRLSPVLTANLQEACFPCALIRSAYNHLANANSRLQYHHANSRSNTAVLHHHHHHNSEVSQYHP</sequence>
<dbReference type="PANTHER" id="PTHR12093">
    <property type="entry name" value="NCK-ASSOCIATED PROTEIN 1"/>
    <property type="match status" value="1"/>
</dbReference>
<protein>
    <submittedName>
        <fullName evidence="2 4">Nck associated protein 1</fullName>
    </submittedName>
</protein>
<dbReference type="Pfam" id="PF09735">
    <property type="entry name" value="Nckap1"/>
    <property type="match status" value="2"/>
</dbReference>